<evidence type="ECO:0000313" key="2">
    <source>
        <dbReference type="Proteomes" id="UP000248731"/>
    </source>
</evidence>
<organism evidence="1 2">
    <name type="scientific">Salmonella enterica subsp. arizonae</name>
    <dbReference type="NCBI Taxonomy" id="59203"/>
    <lineage>
        <taxon>Bacteria</taxon>
        <taxon>Pseudomonadati</taxon>
        <taxon>Pseudomonadota</taxon>
        <taxon>Gammaproteobacteria</taxon>
        <taxon>Enterobacterales</taxon>
        <taxon>Enterobacteriaceae</taxon>
        <taxon>Salmonella</taxon>
    </lineage>
</organism>
<reference evidence="1 2" key="1">
    <citation type="submission" date="2018-06" db="EMBL/GenBank/DDBJ databases">
        <authorList>
            <consortium name="Pathogen Informatics"/>
            <person name="Doyle S."/>
        </authorList>
    </citation>
    <scope>NUCLEOTIDE SEQUENCE [LARGE SCALE GENOMIC DNA]</scope>
    <source>
        <strain evidence="1 2">NCTC7307</strain>
    </source>
</reference>
<evidence type="ECO:0000313" key="1">
    <source>
        <dbReference type="EMBL" id="SQI27743.1"/>
    </source>
</evidence>
<keyword evidence="2" id="KW-1185">Reference proteome</keyword>
<accession>A0A2X4TLE5</accession>
<dbReference type="EMBL" id="LS483466">
    <property type="protein sequence ID" value="SQI27743.1"/>
    <property type="molecule type" value="Genomic_DNA"/>
</dbReference>
<name>A0A2X4TLE5_SALER</name>
<proteinExistence type="predicted"/>
<dbReference type="Proteomes" id="UP000248731">
    <property type="component" value="Chromosome 1"/>
</dbReference>
<dbReference type="AlphaFoldDB" id="A0A2X4TLE5"/>
<protein>
    <submittedName>
        <fullName evidence="1">Uncharacterized protein</fullName>
    </submittedName>
</protein>
<gene>
    <name evidence="1" type="primary">SBOV43951</name>
    <name evidence="1" type="ORF">NCTC7307_05152</name>
</gene>
<sequence length="88" mass="10849">MDNTHICEKIRAFTRRTNNFKKWRDNDHINHILFDFFRDLYDGKTQKTNKFCLFFKQINHKSLFSFTAPAHRQRVTSSKHRYRKKIIT</sequence>